<reference evidence="2 3" key="1">
    <citation type="submission" date="2014-03" db="EMBL/GenBank/DDBJ databases">
        <title>Genome sequence of Clostridium litorale W6, DSM 5388.</title>
        <authorList>
            <person name="Poehlein A."/>
            <person name="Jagirdar A."/>
            <person name="Khonsari B."/>
            <person name="Chibani C.M."/>
            <person name="Gutierrez Gutierrez D.A."/>
            <person name="Davydova E."/>
            <person name="Alghaithi H.S."/>
            <person name="Nair K.P."/>
            <person name="Dhamotharan K."/>
            <person name="Chandran L."/>
            <person name="G W."/>
            <person name="Daniel R."/>
        </authorList>
    </citation>
    <scope>NUCLEOTIDE SEQUENCE [LARGE SCALE GENOMIC DNA]</scope>
    <source>
        <strain evidence="2 3">W6</strain>
    </source>
</reference>
<dbReference type="GO" id="GO:0004534">
    <property type="term" value="F:5'-3' RNA exonuclease activity"/>
    <property type="evidence" value="ECO:0007669"/>
    <property type="project" value="TreeGrafter"/>
</dbReference>
<dbReference type="PANTHER" id="PTHR42924:SF3">
    <property type="entry name" value="POLYMERASE_HISTIDINOL PHOSPHATASE N-TERMINAL DOMAIN-CONTAINING PROTEIN"/>
    <property type="match status" value="1"/>
</dbReference>
<protein>
    <submittedName>
        <fullName evidence="2">Putative phosphoesterase</fullName>
    </submittedName>
</protein>
<dbReference type="EMBL" id="JJMM01000013">
    <property type="protein sequence ID" value="KDR94691.1"/>
    <property type="molecule type" value="Genomic_DNA"/>
</dbReference>
<name>A0A069RCF3_PEPLI</name>
<comment type="caution">
    <text evidence="2">The sequence shown here is derived from an EMBL/GenBank/DDBJ whole genome shotgun (WGS) entry which is preliminary data.</text>
</comment>
<dbReference type="GO" id="GO:0035312">
    <property type="term" value="F:5'-3' DNA exonuclease activity"/>
    <property type="evidence" value="ECO:0007669"/>
    <property type="project" value="TreeGrafter"/>
</dbReference>
<dbReference type="CDD" id="cd07432">
    <property type="entry name" value="PHP_HisPPase"/>
    <property type="match status" value="1"/>
</dbReference>
<dbReference type="STRING" id="1121324.CLIT_13c00130"/>
<dbReference type="InterPro" id="IPR016195">
    <property type="entry name" value="Pol/histidinol_Pase-like"/>
</dbReference>
<organism evidence="2 3">
    <name type="scientific">Peptoclostridium litorale DSM 5388</name>
    <dbReference type="NCBI Taxonomy" id="1121324"/>
    <lineage>
        <taxon>Bacteria</taxon>
        <taxon>Bacillati</taxon>
        <taxon>Bacillota</taxon>
        <taxon>Clostridia</taxon>
        <taxon>Peptostreptococcales</taxon>
        <taxon>Peptoclostridiaceae</taxon>
        <taxon>Peptoclostridium</taxon>
    </lineage>
</organism>
<dbReference type="Pfam" id="PF02811">
    <property type="entry name" value="PHP"/>
    <property type="match status" value="1"/>
</dbReference>
<dbReference type="Gene3D" id="3.20.20.140">
    <property type="entry name" value="Metal-dependent hydrolases"/>
    <property type="match status" value="1"/>
</dbReference>
<dbReference type="RefSeq" id="WP_038265731.1">
    <property type="nucleotide sequence ID" value="NZ_FSRH01000017.1"/>
</dbReference>
<evidence type="ECO:0000313" key="3">
    <source>
        <dbReference type="Proteomes" id="UP000027946"/>
    </source>
</evidence>
<keyword evidence="3" id="KW-1185">Reference proteome</keyword>
<sequence>MIIDTHMHEKTYSLDSKISLEDIVKRGRQMGLDGVCITDHESNDIMEKAHEYSKETGFLIIVGAEVLTHEGDITVFGLDKLPSEKVHAQQLVDMTLRAGGVAMSAHPFRQNNRGMGNTIRDVRGLSGIEAFNGSTRPHNNIYAYGLAAELGLPSLGASDAHTIEAIGKYATVFPGGIRDVKDFIEAVKAGNTCPAVHTGSGYEKIDMYDKLYNKILFEKAV</sequence>
<accession>A0A069RCF3</accession>
<proteinExistence type="predicted"/>
<dbReference type="SMART" id="SM00481">
    <property type="entry name" value="POLIIIAc"/>
    <property type="match status" value="1"/>
</dbReference>
<dbReference type="OrthoDB" id="9775360at2"/>
<dbReference type="InterPro" id="IPR003141">
    <property type="entry name" value="Pol/His_phosphatase_N"/>
</dbReference>
<evidence type="ECO:0000313" key="2">
    <source>
        <dbReference type="EMBL" id="KDR94691.1"/>
    </source>
</evidence>
<dbReference type="SUPFAM" id="SSF89550">
    <property type="entry name" value="PHP domain-like"/>
    <property type="match status" value="1"/>
</dbReference>
<dbReference type="PANTHER" id="PTHR42924">
    <property type="entry name" value="EXONUCLEASE"/>
    <property type="match status" value="1"/>
</dbReference>
<dbReference type="eggNOG" id="COG0613">
    <property type="taxonomic scope" value="Bacteria"/>
</dbReference>
<gene>
    <name evidence="2" type="ORF">CLIT_13c00130</name>
</gene>
<dbReference type="Pfam" id="PF13263">
    <property type="entry name" value="PHP_C"/>
    <property type="match status" value="1"/>
</dbReference>
<dbReference type="Proteomes" id="UP000027946">
    <property type="component" value="Unassembled WGS sequence"/>
</dbReference>
<dbReference type="AlphaFoldDB" id="A0A069RCF3"/>
<evidence type="ECO:0000259" key="1">
    <source>
        <dbReference type="SMART" id="SM00481"/>
    </source>
</evidence>
<dbReference type="InterPro" id="IPR052018">
    <property type="entry name" value="PHP_domain"/>
</dbReference>
<feature type="domain" description="Polymerase/histidinol phosphatase N-terminal" evidence="1">
    <location>
        <begin position="3"/>
        <end position="70"/>
    </location>
</feature>
<dbReference type="InterPro" id="IPR004013">
    <property type="entry name" value="PHP_dom"/>
</dbReference>